<gene>
    <name evidence="2" type="ORF">B9Z19DRAFT_1065996</name>
</gene>
<comment type="caution">
    <text evidence="2">The sequence shown here is derived from an EMBL/GenBank/DDBJ whole genome shotgun (WGS) entry which is preliminary data.</text>
</comment>
<organism evidence="2 3">
    <name type="scientific">Tuber borchii</name>
    <name type="common">White truffle</name>
    <dbReference type="NCBI Taxonomy" id="42251"/>
    <lineage>
        <taxon>Eukaryota</taxon>
        <taxon>Fungi</taxon>
        <taxon>Dikarya</taxon>
        <taxon>Ascomycota</taxon>
        <taxon>Pezizomycotina</taxon>
        <taxon>Pezizomycetes</taxon>
        <taxon>Pezizales</taxon>
        <taxon>Tuberaceae</taxon>
        <taxon>Tuber</taxon>
    </lineage>
</organism>
<evidence type="ECO:0000256" key="1">
    <source>
        <dbReference type="SAM" id="MobiDB-lite"/>
    </source>
</evidence>
<proteinExistence type="predicted"/>
<feature type="region of interest" description="Disordered" evidence="1">
    <location>
        <begin position="1"/>
        <end position="38"/>
    </location>
</feature>
<keyword evidence="3" id="KW-1185">Reference proteome</keyword>
<evidence type="ECO:0000313" key="2">
    <source>
        <dbReference type="EMBL" id="PUU77259.1"/>
    </source>
</evidence>
<feature type="compositionally biased region" description="Basic and acidic residues" evidence="1">
    <location>
        <begin position="485"/>
        <end position="498"/>
    </location>
</feature>
<feature type="region of interest" description="Disordered" evidence="1">
    <location>
        <begin position="451"/>
        <end position="498"/>
    </location>
</feature>
<dbReference type="EMBL" id="NESQ01000157">
    <property type="protein sequence ID" value="PUU77259.1"/>
    <property type="molecule type" value="Genomic_DNA"/>
</dbReference>
<name>A0A2T6ZP43_TUBBO</name>
<protein>
    <submittedName>
        <fullName evidence="2">Uncharacterized protein</fullName>
    </submittedName>
</protein>
<dbReference type="Proteomes" id="UP000244722">
    <property type="component" value="Unassembled WGS sequence"/>
</dbReference>
<accession>A0A2T6ZP43</accession>
<dbReference type="OrthoDB" id="4638065at2759"/>
<evidence type="ECO:0000313" key="3">
    <source>
        <dbReference type="Proteomes" id="UP000244722"/>
    </source>
</evidence>
<dbReference type="Gene3D" id="3.60.130.30">
    <property type="match status" value="1"/>
</dbReference>
<sequence>MLHLSQLPRHSTKEGTPGKLMRPPYHETPTGIKQMPGRKEPVTIDTTLYPTVKSRVEGGFASMKLSQPKGKRPRLRPRTDSEMEDWFDKGMTLTPEDKARQLARRQKRGVRGCSVSFNASKYTVPLDYYGSATGNHKGTVYLDVPRLCIAHGNIIEVFLNIDVETHNSRPHLAGLQALSLDQCDALGASYQQIEIGAGELYVALDRNYRRLLVVFANPFSAIYGEEVGKRIVKQATDNITKYCEIQPPGLPGNIRHNHTEEWLMRNPQHYAYPNSRCGVFHWGIWAQQGHESLGPVLTKDTNGVGSNTRGDLQGLLASFQNISQLTRLLLGAIDRSQRNTMQSAIQLLPGHFRNLWTNYDNECFSLRACLINVVTEPHLDHGDLDWTMSTPLGKFEGAGFCVFELERCLHFPAGSTAGIRGSKLIHFTRLWTGSRLCLVSTMHRSLLRHVFGNSERPNQTETGTGRRHTRKRKHSSVNGVSLPDLRNEGSDSESFLRN</sequence>
<dbReference type="AlphaFoldDB" id="A0A2T6ZP43"/>
<reference evidence="2 3" key="1">
    <citation type="submission" date="2017-04" db="EMBL/GenBank/DDBJ databases">
        <title>Draft genome sequence of Tuber borchii Vittad., a whitish edible truffle.</title>
        <authorList>
            <consortium name="DOE Joint Genome Institute"/>
            <person name="Murat C."/>
            <person name="Kuo A."/>
            <person name="Barry K.W."/>
            <person name="Clum A."/>
            <person name="Dockter R.B."/>
            <person name="Fauchery L."/>
            <person name="Iotti M."/>
            <person name="Kohler A."/>
            <person name="Labutti K."/>
            <person name="Lindquist E.A."/>
            <person name="Lipzen A."/>
            <person name="Ohm R.A."/>
            <person name="Wang M."/>
            <person name="Grigoriev I.V."/>
            <person name="Zambonelli A."/>
            <person name="Martin F.M."/>
        </authorList>
    </citation>
    <scope>NUCLEOTIDE SEQUENCE [LARGE SCALE GENOMIC DNA]</scope>
    <source>
        <strain evidence="2 3">Tbo3840</strain>
    </source>
</reference>
<feature type="compositionally biased region" description="Basic residues" evidence="1">
    <location>
        <begin position="465"/>
        <end position="475"/>
    </location>
</feature>